<accession>A9P1C3</accession>
<protein>
    <submittedName>
        <fullName evidence="1">Uncharacterized protein</fullName>
    </submittedName>
</protein>
<evidence type="ECO:0000313" key="1">
    <source>
        <dbReference type="EMBL" id="ABK26684.1"/>
    </source>
</evidence>
<sequence length="46" mass="5248">MDRLIVLNLASMDLHGPISCFFFFRVMGRRAPGQQPFIHSISKTDP</sequence>
<name>A9P1C3_PICSI</name>
<dbReference type="EMBL" id="EF087442">
    <property type="protein sequence ID" value="ABK26684.1"/>
    <property type="molecule type" value="mRNA"/>
</dbReference>
<reference evidence="1" key="1">
    <citation type="journal article" date="2008" name="BMC Genomics">
        <title>A conifer genomics resource of 200,000 spruce (Picea spp.) ESTs and 6,464 high-quality, sequence-finished full-length cDNAs for Sitka spruce (Picea sitchensis).</title>
        <authorList>
            <person name="Ralph S.G."/>
            <person name="Chun H.J."/>
            <person name="Kolosova N."/>
            <person name="Cooper D."/>
            <person name="Oddy C."/>
            <person name="Ritland C.E."/>
            <person name="Kirkpatrick R."/>
            <person name="Moore R."/>
            <person name="Barber S."/>
            <person name="Holt R.A."/>
            <person name="Jones S.J."/>
            <person name="Marra M.A."/>
            <person name="Douglas C.J."/>
            <person name="Ritland K."/>
            <person name="Bohlmann J."/>
        </authorList>
    </citation>
    <scope>NUCLEOTIDE SEQUENCE</scope>
    <source>
        <tissue evidence="1">Bark</tissue>
    </source>
</reference>
<organism evidence="1">
    <name type="scientific">Picea sitchensis</name>
    <name type="common">Sitka spruce</name>
    <name type="synonym">Pinus sitchensis</name>
    <dbReference type="NCBI Taxonomy" id="3332"/>
    <lineage>
        <taxon>Eukaryota</taxon>
        <taxon>Viridiplantae</taxon>
        <taxon>Streptophyta</taxon>
        <taxon>Embryophyta</taxon>
        <taxon>Tracheophyta</taxon>
        <taxon>Spermatophyta</taxon>
        <taxon>Pinopsida</taxon>
        <taxon>Pinidae</taxon>
        <taxon>Conifers I</taxon>
        <taxon>Pinales</taxon>
        <taxon>Pinaceae</taxon>
        <taxon>Picea</taxon>
    </lineage>
</organism>
<proteinExistence type="evidence at transcript level"/>
<dbReference type="AlphaFoldDB" id="A9P1C3"/>